<keyword evidence="1" id="KW-0472">Membrane</keyword>
<feature type="transmembrane region" description="Helical" evidence="1">
    <location>
        <begin position="118"/>
        <end position="139"/>
    </location>
</feature>
<evidence type="ECO:0000259" key="2">
    <source>
        <dbReference type="Pfam" id="PF07693"/>
    </source>
</evidence>
<gene>
    <name evidence="3" type="ORF">EU509_12580</name>
</gene>
<dbReference type="Proteomes" id="UP000322915">
    <property type="component" value="Unassembled WGS sequence"/>
</dbReference>
<dbReference type="SUPFAM" id="SSF52540">
    <property type="entry name" value="P-loop containing nucleoside triphosphate hydrolases"/>
    <property type="match status" value="1"/>
</dbReference>
<feature type="transmembrane region" description="Helical" evidence="1">
    <location>
        <begin position="95"/>
        <end position="112"/>
    </location>
</feature>
<feature type="domain" description="KAP NTPase" evidence="2">
    <location>
        <begin position="161"/>
        <end position="336"/>
    </location>
</feature>
<dbReference type="InterPro" id="IPR011646">
    <property type="entry name" value="KAP_P-loop"/>
</dbReference>
<dbReference type="EMBL" id="SEUJ01000072">
    <property type="protein sequence ID" value="KAA1154325.1"/>
    <property type="molecule type" value="Genomic_DNA"/>
</dbReference>
<dbReference type="Gene3D" id="3.40.50.300">
    <property type="entry name" value="P-loop containing nucleotide triphosphate hydrolases"/>
    <property type="match status" value="1"/>
</dbReference>
<name>A0ABQ6RGV9_9GAMM</name>
<evidence type="ECO:0000313" key="4">
    <source>
        <dbReference type="Proteomes" id="UP000322915"/>
    </source>
</evidence>
<proteinExistence type="predicted"/>
<feature type="transmembrane region" description="Helical" evidence="1">
    <location>
        <begin position="16"/>
        <end position="36"/>
    </location>
</feature>
<comment type="caution">
    <text evidence="3">The sequence shown here is derived from an EMBL/GenBank/DDBJ whole genome shotgun (WGS) entry which is preliminary data.</text>
</comment>
<protein>
    <recommendedName>
        <fullName evidence="2">KAP NTPase domain-containing protein</fullName>
    </recommendedName>
</protein>
<accession>A0ABQ6RGV9</accession>
<reference evidence="3 4" key="1">
    <citation type="submission" date="2019-01" db="EMBL/GenBank/DDBJ databases">
        <title>Genome sequences of marine Pseudoalteromonas species.</title>
        <authorList>
            <person name="Boraston A.B."/>
            <person name="Hehemann J.-H."/>
            <person name="Vickers C.J."/>
            <person name="Salama-Alber O."/>
            <person name="Abe K."/>
            <person name="Hettle A.J."/>
        </authorList>
    </citation>
    <scope>NUCLEOTIDE SEQUENCE [LARGE SCALE GENOMIC DNA]</scope>
    <source>
        <strain evidence="3 4">PS47</strain>
    </source>
</reference>
<evidence type="ECO:0000256" key="1">
    <source>
        <dbReference type="SAM" id="Phobius"/>
    </source>
</evidence>
<keyword evidence="1" id="KW-1133">Transmembrane helix</keyword>
<sequence length="782" mass="89516">MNTWMNMVTFSRYTTLILYGVITYILFLIMSSVTIIQELLLAWTNLLQKTFNASNFTPSYGYATLLFLAGFAVNKIADNFSIYNSKRYWQFNWRYPSLMLSVTCTIAIWLFFESRETGSLISLELVLLYLPLIAGLVFLPALELLKTRIETDKPKSNDSTQHIAKQIEETLCYEKNKAKSTRILICGPFGVGKTTAINLAVDKLKNKKELPKLVHCNIDLWGVEAESIIQYVLDEVLIALSSEIDMCKFRSLPSHYISAMNAGNTSSKIFAAFMHKPTSPDALLKSLSDVINTANLRLLVTIQDLDRNQKALDSLHALAGLLDRLEELQGIDYIFAGENRPEFSDTLLRICPIRFDFFIPNFIKQINELESELIDADMQEYYQRALLDQYIPGCPQLINQLLPSFRALHTLEEQIKSAWLELGGEVLFYDFVLLQALKNNNPSIYDALIVLLNNKSFKSQPLTEFIADNFSPDDNLDKELIKSCLDYFHLIDIFKAIEEGKGRETNVSKDNVPAHVLSFYKYEHIISSLIEGRLTTKKLKQKHVFETLNKIASGGSRYIKNQAITDLCAAVEDNETSGFWLESIKHYGWHILYNEIKDEATVKQLFEKAINVRSPRKSLELLTSFIVKSEQFDPESVFMKYLLSERIINDLFEQRTSFTRGTLFALLKVYKGFSPRRRFSSEQIDYKIPMKNLILQFIDGKDSVSEAILLYLFSNDADDIPDLVSALDIETLNKVRSFIVNIKSKDTRASYSKIVKRPEASDSEFEGIKNDALKLISRVLRF</sequence>
<dbReference type="InterPro" id="IPR027417">
    <property type="entry name" value="P-loop_NTPase"/>
</dbReference>
<keyword evidence="1" id="KW-0812">Transmembrane</keyword>
<organism evidence="3 4">
    <name type="scientific">Pseudoalteromonas fuliginea</name>
    <dbReference type="NCBI Taxonomy" id="1872678"/>
    <lineage>
        <taxon>Bacteria</taxon>
        <taxon>Pseudomonadati</taxon>
        <taxon>Pseudomonadota</taxon>
        <taxon>Gammaproteobacteria</taxon>
        <taxon>Alteromonadales</taxon>
        <taxon>Pseudoalteromonadaceae</taxon>
        <taxon>Pseudoalteromonas</taxon>
    </lineage>
</organism>
<evidence type="ECO:0000313" key="3">
    <source>
        <dbReference type="EMBL" id="KAA1154325.1"/>
    </source>
</evidence>
<feature type="transmembrane region" description="Helical" evidence="1">
    <location>
        <begin position="56"/>
        <end position="74"/>
    </location>
</feature>
<keyword evidence="4" id="KW-1185">Reference proteome</keyword>
<dbReference type="Pfam" id="PF07693">
    <property type="entry name" value="KAP_NTPase"/>
    <property type="match status" value="1"/>
</dbReference>